<dbReference type="AlphaFoldDB" id="A0A933S104"/>
<feature type="compositionally biased region" description="Basic and acidic residues" evidence="1">
    <location>
        <begin position="23"/>
        <end position="34"/>
    </location>
</feature>
<dbReference type="EMBL" id="JACRJB010000049">
    <property type="protein sequence ID" value="MBI5131069.1"/>
    <property type="molecule type" value="Genomic_DNA"/>
</dbReference>
<feature type="region of interest" description="Disordered" evidence="1">
    <location>
        <begin position="1"/>
        <end position="34"/>
    </location>
</feature>
<proteinExistence type="predicted"/>
<reference evidence="2" key="1">
    <citation type="submission" date="2020-07" db="EMBL/GenBank/DDBJ databases">
        <title>Huge and variable diversity of episymbiotic CPR bacteria and DPANN archaea in groundwater ecosystems.</title>
        <authorList>
            <person name="He C.Y."/>
            <person name="Keren R."/>
            <person name="Whittaker M."/>
            <person name="Farag I.F."/>
            <person name="Doudna J."/>
            <person name="Cate J.H.D."/>
            <person name="Banfield J.F."/>
        </authorList>
    </citation>
    <scope>NUCLEOTIDE SEQUENCE</scope>
    <source>
        <strain evidence="2">NC_groundwater_1818_Pr3_B-0.1um_66_35</strain>
    </source>
</reference>
<evidence type="ECO:0000313" key="2">
    <source>
        <dbReference type="EMBL" id="MBI5131069.1"/>
    </source>
</evidence>
<name>A0A933S104_RHOPL</name>
<comment type="caution">
    <text evidence="2">The sequence shown here is derived from an EMBL/GenBank/DDBJ whole genome shotgun (WGS) entry which is preliminary data.</text>
</comment>
<evidence type="ECO:0000313" key="3">
    <source>
        <dbReference type="Proteomes" id="UP000782519"/>
    </source>
</evidence>
<evidence type="ECO:0000256" key="1">
    <source>
        <dbReference type="SAM" id="MobiDB-lite"/>
    </source>
</evidence>
<protein>
    <submittedName>
        <fullName evidence="2">Uncharacterized protein</fullName>
    </submittedName>
</protein>
<accession>A0A933S104</accession>
<sequence length="50" mass="5546">MYQSRHARPCAGHPRLTASMISKDVDGRDKPGHDGAKLTVRCQVLLVEML</sequence>
<gene>
    <name evidence="2" type="ORF">HZA66_16640</name>
</gene>
<organism evidence="2 3">
    <name type="scientific">Rhodopseudomonas palustris</name>
    <dbReference type="NCBI Taxonomy" id="1076"/>
    <lineage>
        <taxon>Bacteria</taxon>
        <taxon>Pseudomonadati</taxon>
        <taxon>Pseudomonadota</taxon>
        <taxon>Alphaproteobacteria</taxon>
        <taxon>Hyphomicrobiales</taxon>
        <taxon>Nitrobacteraceae</taxon>
        <taxon>Rhodopseudomonas</taxon>
    </lineage>
</organism>
<dbReference type="Proteomes" id="UP000782519">
    <property type="component" value="Unassembled WGS sequence"/>
</dbReference>